<dbReference type="AlphaFoldDB" id="M1BEH8"/>
<dbReference type="EnsemblPlants" id="PGSC0003DMT400043359">
    <property type="protein sequence ID" value="PGSC0003DMT400043359"/>
    <property type="gene ID" value="PGSC0003DMG400016834"/>
</dbReference>
<sequence>MSCLNLQNLGDSKLPYLVTVDPHHSPEHMLLKWTTRYPVLSVAASTASCELHQIEGKREIWFCG</sequence>
<protein>
    <submittedName>
        <fullName evidence="1">Methyltransferase</fullName>
    </submittedName>
</protein>
<reference evidence="2" key="1">
    <citation type="journal article" date="2011" name="Nature">
        <title>Genome sequence and analysis of the tuber crop potato.</title>
        <authorList>
            <consortium name="The Potato Genome Sequencing Consortium"/>
        </authorList>
    </citation>
    <scope>NUCLEOTIDE SEQUENCE [LARGE SCALE GENOMIC DNA]</scope>
    <source>
        <strain evidence="2">cv. DM1-3 516 R44</strain>
    </source>
</reference>
<dbReference type="PaxDb" id="4113-PGSC0003DMT400043359"/>
<evidence type="ECO:0000313" key="1">
    <source>
        <dbReference type="EnsemblPlants" id="PGSC0003DMT400043359"/>
    </source>
</evidence>
<keyword evidence="2" id="KW-1185">Reference proteome</keyword>
<dbReference type="InParanoid" id="M1BEH8"/>
<reference evidence="1" key="2">
    <citation type="submission" date="2015-06" db="UniProtKB">
        <authorList>
            <consortium name="EnsemblPlants"/>
        </authorList>
    </citation>
    <scope>IDENTIFICATION</scope>
    <source>
        <strain evidence="1">DM1-3 516 R44</strain>
    </source>
</reference>
<dbReference type="Proteomes" id="UP000011115">
    <property type="component" value="Unassembled WGS sequence"/>
</dbReference>
<evidence type="ECO:0000313" key="2">
    <source>
        <dbReference type="Proteomes" id="UP000011115"/>
    </source>
</evidence>
<dbReference type="HOGENOM" id="CLU_2872038_0_0_1"/>
<proteinExistence type="predicted"/>
<accession>M1BEH8</accession>
<name>M1BEH8_SOLTU</name>
<organism evidence="1 2">
    <name type="scientific">Solanum tuberosum</name>
    <name type="common">Potato</name>
    <dbReference type="NCBI Taxonomy" id="4113"/>
    <lineage>
        <taxon>Eukaryota</taxon>
        <taxon>Viridiplantae</taxon>
        <taxon>Streptophyta</taxon>
        <taxon>Embryophyta</taxon>
        <taxon>Tracheophyta</taxon>
        <taxon>Spermatophyta</taxon>
        <taxon>Magnoliopsida</taxon>
        <taxon>eudicotyledons</taxon>
        <taxon>Gunneridae</taxon>
        <taxon>Pentapetalae</taxon>
        <taxon>asterids</taxon>
        <taxon>lamiids</taxon>
        <taxon>Solanales</taxon>
        <taxon>Solanaceae</taxon>
        <taxon>Solanoideae</taxon>
        <taxon>Solaneae</taxon>
        <taxon>Solanum</taxon>
    </lineage>
</organism>
<dbReference type="Gramene" id="PGSC0003DMT400043359">
    <property type="protein sequence ID" value="PGSC0003DMT400043359"/>
    <property type="gene ID" value="PGSC0003DMG400016834"/>
</dbReference>